<dbReference type="GO" id="GO:0005769">
    <property type="term" value="C:early endosome"/>
    <property type="evidence" value="ECO:0007669"/>
    <property type="project" value="TreeGrafter"/>
</dbReference>
<dbReference type="AlphaFoldDB" id="A0A182IVP9"/>
<dbReference type="PANTHER" id="PTHR16797:SF4">
    <property type="entry name" value="40-KDA HUNTINGTIN-ASSOCIATED PROTEIN"/>
    <property type="match status" value="1"/>
</dbReference>
<dbReference type="GO" id="GO:0099518">
    <property type="term" value="P:vesicle cytoskeletal trafficking"/>
    <property type="evidence" value="ECO:0007669"/>
    <property type="project" value="TreeGrafter"/>
</dbReference>
<evidence type="ECO:0000313" key="2">
    <source>
        <dbReference type="EnsemblMetazoa" id="AATE006395-PA.1"/>
    </source>
</evidence>
<name>A0A182IVP9_ANOAO</name>
<evidence type="ECO:0000256" key="1">
    <source>
        <dbReference type="SAM" id="MobiDB-lite"/>
    </source>
</evidence>
<dbReference type="InterPro" id="IPR039494">
    <property type="entry name" value="F8A"/>
</dbReference>
<reference evidence="2" key="1">
    <citation type="submission" date="2022-08" db="UniProtKB">
        <authorList>
            <consortium name="EnsemblMetazoa"/>
        </authorList>
    </citation>
    <scope>IDENTIFICATION</scope>
    <source>
        <strain evidence="2">EBRO</strain>
    </source>
</reference>
<sequence length="334" mass="37535">LQTELKGQSLKCESVSRSIDPFQRGKMSSSDLIHQYKTTCNKLKKIQRVLIKRFGPNVSEVTEEFGSLANSFNEAFLPEYAALCYVGQSKCEKLIGNDSGEVDALLRAARLFRTAHEKQARMETQNISQEYHEGAFRCYTQALSRLPDKSVIGAAIIRELKEIYPNVELTSDFSSPCHRIWDLEQSAEDSLAAKDYVGAFEKLSEIYDDVAERKCGALYQDVVNRIEVSRLLLLCLLQLPPSVRYDHKFIERYSTIGDGGGQQRQSQTNVGESSNGQQAQLPEDLVFLLQSLVVSCQAKDIDSLISARDELCQRADLTTSQQELLKEVVAKYGK</sequence>
<feature type="compositionally biased region" description="Polar residues" evidence="1">
    <location>
        <begin position="263"/>
        <end position="276"/>
    </location>
</feature>
<feature type="region of interest" description="Disordered" evidence="1">
    <location>
        <begin position="256"/>
        <end position="276"/>
    </location>
</feature>
<organism evidence="2">
    <name type="scientific">Anopheles atroparvus</name>
    <name type="common">European mosquito</name>
    <dbReference type="NCBI Taxonomy" id="41427"/>
    <lineage>
        <taxon>Eukaryota</taxon>
        <taxon>Metazoa</taxon>
        <taxon>Ecdysozoa</taxon>
        <taxon>Arthropoda</taxon>
        <taxon>Hexapoda</taxon>
        <taxon>Insecta</taxon>
        <taxon>Pterygota</taxon>
        <taxon>Neoptera</taxon>
        <taxon>Endopterygota</taxon>
        <taxon>Diptera</taxon>
        <taxon>Nematocera</taxon>
        <taxon>Culicoidea</taxon>
        <taxon>Culicidae</taxon>
        <taxon>Anophelinae</taxon>
        <taxon>Anopheles</taxon>
    </lineage>
</organism>
<dbReference type="PANTHER" id="PTHR16797">
    <property type="entry name" value="FACTOR VIII-ASSOCIATED GENE 1"/>
    <property type="match status" value="1"/>
</dbReference>
<accession>A0A182IVP9</accession>
<dbReference type="VEuPathDB" id="VectorBase:AATE006395"/>
<proteinExistence type="predicted"/>
<protein>
    <submittedName>
        <fullName evidence="2">Uncharacterized protein</fullName>
    </submittedName>
</protein>
<dbReference type="EnsemblMetazoa" id="AATE006395-RA">
    <property type="protein sequence ID" value="AATE006395-PA.1"/>
    <property type="gene ID" value="AATE006395"/>
</dbReference>
<dbReference type="STRING" id="41427.A0A182IVP9"/>